<name>A0A1F7V976_9BACT</name>
<keyword evidence="1" id="KW-1133">Transmembrane helix</keyword>
<keyword evidence="1" id="KW-0812">Transmembrane</keyword>
<reference evidence="3 4" key="1">
    <citation type="journal article" date="2016" name="Nat. Commun.">
        <title>Thousands of microbial genomes shed light on interconnected biogeochemical processes in an aquifer system.</title>
        <authorList>
            <person name="Anantharaman K."/>
            <person name="Brown C.T."/>
            <person name="Hug L.A."/>
            <person name="Sharon I."/>
            <person name="Castelle C.J."/>
            <person name="Probst A.J."/>
            <person name="Thomas B.C."/>
            <person name="Singh A."/>
            <person name="Wilkins M.J."/>
            <person name="Karaoz U."/>
            <person name="Brodie E.L."/>
            <person name="Williams K.H."/>
            <person name="Hubbard S.S."/>
            <person name="Banfield J.F."/>
        </authorList>
    </citation>
    <scope>NUCLEOTIDE SEQUENCE [LARGE SCALE GENOMIC DNA]</scope>
</reference>
<evidence type="ECO:0000313" key="3">
    <source>
        <dbReference type="EMBL" id="OGL87060.1"/>
    </source>
</evidence>
<proteinExistence type="predicted"/>
<protein>
    <recommendedName>
        <fullName evidence="2">YokE-like PH domain-containing protein</fullName>
    </recommendedName>
</protein>
<feature type="domain" description="YokE-like PH" evidence="2">
    <location>
        <begin position="77"/>
        <end position="125"/>
    </location>
</feature>
<dbReference type="Pfam" id="PF14470">
    <property type="entry name" value="bPH_3"/>
    <property type="match status" value="1"/>
</dbReference>
<gene>
    <name evidence="3" type="ORF">A3I41_03890</name>
</gene>
<evidence type="ECO:0000313" key="4">
    <source>
        <dbReference type="Proteomes" id="UP000176593"/>
    </source>
</evidence>
<sequence length="164" mass="19099">MKLKDLVRPKPNEQILLIVRESLVPKSGKLFLFAVWFLVPFFFLYPLFRMGTIGSVIFTALVVSGIFLFWKTFRLWSHTLFVVTDYRLIDIDQRGFFDRVVTETTFDHIDEVSYRMQGMMSAVFGYGTITVRLHGEAADIVFESVRKPSRVQNLLNDLRKTIHA</sequence>
<feature type="transmembrane region" description="Helical" evidence="1">
    <location>
        <begin position="53"/>
        <end position="70"/>
    </location>
</feature>
<keyword evidence="1" id="KW-0472">Membrane</keyword>
<dbReference type="AlphaFoldDB" id="A0A1F7V976"/>
<evidence type="ECO:0000259" key="2">
    <source>
        <dbReference type="Pfam" id="PF14470"/>
    </source>
</evidence>
<accession>A0A1F7V976</accession>
<dbReference type="Proteomes" id="UP000176593">
    <property type="component" value="Unassembled WGS sequence"/>
</dbReference>
<feature type="transmembrane region" description="Helical" evidence="1">
    <location>
        <begin position="30"/>
        <end position="47"/>
    </location>
</feature>
<comment type="caution">
    <text evidence="3">The sequence shown here is derived from an EMBL/GenBank/DDBJ whole genome shotgun (WGS) entry which is preliminary data.</text>
</comment>
<organism evidence="3 4">
    <name type="scientific">Candidatus Uhrbacteria bacterium RIFCSPLOWO2_02_FULL_48_18</name>
    <dbReference type="NCBI Taxonomy" id="1802408"/>
    <lineage>
        <taxon>Bacteria</taxon>
        <taxon>Candidatus Uhriibacteriota</taxon>
    </lineage>
</organism>
<dbReference type="EMBL" id="MGEQ01000003">
    <property type="protein sequence ID" value="OGL87060.1"/>
    <property type="molecule type" value="Genomic_DNA"/>
</dbReference>
<evidence type="ECO:0000256" key="1">
    <source>
        <dbReference type="SAM" id="Phobius"/>
    </source>
</evidence>
<dbReference type="InterPro" id="IPR039519">
    <property type="entry name" value="YokE-like_PH"/>
</dbReference>